<feature type="region of interest" description="Disordered" evidence="3">
    <location>
        <begin position="173"/>
        <end position="266"/>
    </location>
</feature>
<feature type="region of interest" description="Disordered" evidence="3">
    <location>
        <begin position="1"/>
        <end position="76"/>
    </location>
</feature>
<feature type="compositionally biased region" description="Pro residues" evidence="3">
    <location>
        <begin position="254"/>
        <end position="265"/>
    </location>
</feature>
<dbReference type="SMART" id="SM00343">
    <property type="entry name" value="ZnF_C2HC"/>
    <property type="match status" value="1"/>
</dbReference>
<dbReference type="PROSITE" id="PS50158">
    <property type="entry name" value="ZF_CCHC"/>
    <property type="match status" value="1"/>
</dbReference>
<feature type="compositionally biased region" description="Pro residues" evidence="3">
    <location>
        <begin position="174"/>
        <end position="184"/>
    </location>
</feature>
<protein>
    <recommendedName>
        <fullName evidence="4">CCHC-type domain-containing protein</fullName>
    </recommendedName>
</protein>
<keyword evidence="6" id="KW-1185">Reference proteome</keyword>
<dbReference type="InterPro" id="IPR036875">
    <property type="entry name" value="Znf_CCHC_sf"/>
</dbReference>
<dbReference type="Pfam" id="PF03732">
    <property type="entry name" value="Retrotrans_gag"/>
    <property type="match status" value="1"/>
</dbReference>
<keyword evidence="2" id="KW-0863">Zinc-finger</keyword>
<dbReference type="SUPFAM" id="SSF57756">
    <property type="entry name" value="Retrovirus zinc finger-like domains"/>
    <property type="match status" value="1"/>
</dbReference>
<evidence type="ECO:0000256" key="3">
    <source>
        <dbReference type="SAM" id="MobiDB-lite"/>
    </source>
</evidence>
<dbReference type="GO" id="GO:0008270">
    <property type="term" value="F:zinc ion binding"/>
    <property type="evidence" value="ECO:0007669"/>
    <property type="project" value="UniProtKB-KW"/>
</dbReference>
<feature type="compositionally biased region" description="Pro residues" evidence="3">
    <location>
        <begin position="1"/>
        <end position="10"/>
    </location>
</feature>
<evidence type="ECO:0000313" key="5">
    <source>
        <dbReference type="EMBL" id="SJL12750.1"/>
    </source>
</evidence>
<feature type="compositionally biased region" description="Polar residues" evidence="3">
    <location>
        <begin position="541"/>
        <end position="550"/>
    </location>
</feature>
<feature type="compositionally biased region" description="Basic and acidic residues" evidence="3">
    <location>
        <begin position="551"/>
        <end position="561"/>
    </location>
</feature>
<feature type="region of interest" description="Disordered" evidence="3">
    <location>
        <begin position="462"/>
        <end position="499"/>
    </location>
</feature>
<keyword evidence="2" id="KW-0862">Zinc</keyword>
<dbReference type="Proteomes" id="UP000219338">
    <property type="component" value="Unassembled WGS sequence"/>
</dbReference>
<sequence length="561" mass="62860">MFPAPTPPVAPSRQLSPITLGLTPSPIPRNPAPPQPTTPTNLVPSPPESPVPGPAPSPRYEPGVPPMEIPEESHLPPPALDLEGAIWGFLTHRLAVPPPILRNATIDDLFHHFTRSLLEDPTWLLTTAGRDYMYFTNEKEINVEYILREEAAMHAAATWNRVRPWQERITVPPGYDPNPIPTPKPMTLTPEVSPKHAEVPAYPSRPPSHVGRPIGRHPMAGQYAGGADPTGDQGGHVSPPKADDPKLWSLPRGPNAPMPPQPPDPWNVDPTSINPWNDLKPKIVREPAPFKGESVDVRQFFNQCEMYFELHQHWLTSSPHRVVFCASRFEGEAQVWWDLQQRRYYSNTIGHWRYPLYADFKQAVHDRFFLDADAKLKYQALKKLRQTDFKSGEVFFQKFEELALEANIIDNEGQMAQMIEEAVRKTAKDTIYAQPNTPPDTYDEWKRRILQIDYNWRLNQAAGGQQTNRPNNAGTSKGSPGATTSSAPKKMVTGTTYGGRGQPMDIDAINNGECFRCHQKGHISKNCPLQSWNKKKEEVRASTTEPSTGSKIEEVKDAAGK</sequence>
<dbReference type="AlphaFoldDB" id="A0A284RVG1"/>
<dbReference type="OMA" id="SINPWND"/>
<keyword evidence="2" id="KW-0479">Metal-binding</keyword>
<name>A0A284RVG1_ARMOS</name>
<dbReference type="InterPro" id="IPR005162">
    <property type="entry name" value="Retrotrans_gag_dom"/>
</dbReference>
<dbReference type="OrthoDB" id="3069970at2759"/>
<evidence type="ECO:0000256" key="2">
    <source>
        <dbReference type="PROSITE-ProRule" id="PRU00047"/>
    </source>
</evidence>
<organism evidence="5 6">
    <name type="scientific">Armillaria ostoyae</name>
    <name type="common">Armillaria root rot fungus</name>
    <dbReference type="NCBI Taxonomy" id="47428"/>
    <lineage>
        <taxon>Eukaryota</taxon>
        <taxon>Fungi</taxon>
        <taxon>Dikarya</taxon>
        <taxon>Basidiomycota</taxon>
        <taxon>Agaricomycotina</taxon>
        <taxon>Agaricomycetes</taxon>
        <taxon>Agaricomycetidae</taxon>
        <taxon>Agaricales</taxon>
        <taxon>Marasmiineae</taxon>
        <taxon>Physalacriaceae</taxon>
        <taxon>Armillaria</taxon>
    </lineage>
</organism>
<reference evidence="6" key="1">
    <citation type="journal article" date="2017" name="Nat. Ecol. Evol.">
        <title>Genome expansion and lineage-specific genetic innovations in the forest pathogenic fungi Armillaria.</title>
        <authorList>
            <person name="Sipos G."/>
            <person name="Prasanna A.N."/>
            <person name="Walter M.C."/>
            <person name="O'Connor E."/>
            <person name="Balint B."/>
            <person name="Krizsan K."/>
            <person name="Kiss B."/>
            <person name="Hess J."/>
            <person name="Varga T."/>
            <person name="Slot J."/>
            <person name="Riley R."/>
            <person name="Boka B."/>
            <person name="Rigling D."/>
            <person name="Barry K."/>
            <person name="Lee J."/>
            <person name="Mihaltcheva S."/>
            <person name="LaButti K."/>
            <person name="Lipzen A."/>
            <person name="Waldron R."/>
            <person name="Moloney N.M."/>
            <person name="Sperisen C."/>
            <person name="Kredics L."/>
            <person name="Vagvoelgyi C."/>
            <person name="Patrignani A."/>
            <person name="Fitzpatrick D."/>
            <person name="Nagy I."/>
            <person name="Doyle S."/>
            <person name="Anderson J.B."/>
            <person name="Grigoriev I.V."/>
            <person name="Gueldener U."/>
            <person name="Muensterkoetter M."/>
            <person name="Nagy L.G."/>
        </authorList>
    </citation>
    <scope>NUCLEOTIDE SEQUENCE [LARGE SCALE GENOMIC DNA]</scope>
    <source>
        <strain evidence="6">C18/9</strain>
    </source>
</reference>
<feature type="compositionally biased region" description="Pro residues" evidence="3">
    <location>
        <begin position="44"/>
        <end position="68"/>
    </location>
</feature>
<proteinExistence type="predicted"/>
<evidence type="ECO:0000256" key="1">
    <source>
        <dbReference type="ARBA" id="ARBA00022664"/>
    </source>
</evidence>
<dbReference type="Gene3D" id="4.10.60.10">
    <property type="entry name" value="Zinc finger, CCHC-type"/>
    <property type="match status" value="1"/>
</dbReference>
<feature type="region of interest" description="Disordered" evidence="3">
    <location>
        <begin position="532"/>
        <end position="561"/>
    </location>
</feature>
<feature type="compositionally biased region" description="Pro residues" evidence="3">
    <location>
        <begin position="25"/>
        <end position="37"/>
    </location>
</feature>
<feature type="compositionally biased region" description="Polar residues" evidence="3">
    <location>
        <begin position="462"/>
        <end position="487"/>
    </location>
</feature>
<dbReference type="InterPro" id="IPR001878">
    <property type="entry name" value="Znf_CCHC"/>
</dbReference>
<dbReference type="GO" id="GO:0006397">
    <property type="term" value="P:mRNA processing"/>
    <property type="evidence" value="ECO:0007669"/>
    <property type="project" value="UniProtKB-KW"/>
</dbReference>
<keyword evidence="1" id="KW-0507">mRNA processing</keyword>
<evidence type="ECO:0000313" key="6">
    <source>
        <dbReference type="Proteomes" id="UP000219338"/>
    </source>
</evidence>
<accession>A0A284RVG1</accession>
<dbReference type="STRING" id="47428.A0A284RVG1"/>
<dbReference type="GO" id="GO:0003676">
    <property type="term" value="F:nucleic acid binding"/>
    <property type="evidence" value="ECO:0007669"/>
    <property type="project" value="InterPro"/>
</dbReference>
<feature type="domain" description="CCHC-type" evidence="4">
    <location>
        <begin position="514"/>
        <end position="528"/>
    </location>
</feature>
<gene>
    <name evidence="5" type="ORF">ARMOST_16181</name>
</gene>
<evidence type="ECO:0000259" key="4">
    <source>
        <dbReference type="PROSITE" id="PS50158"/>
    </source>
</evidence>
<dbReference type="EMBL" id="FUEG01000018">
    <property type="protein sequence ID" value="SJL12750.1"/>
    <property type="molecule type" value="Genomic_DNA"/>
</dbReference>